<dbReference type="EMBL" id="LR899014">
    <property type="protein sequence ID" value="CAD7092257.1"/>
    <property type="molecule type" value="Genomic_DNA"/>
</dbReference>
<dbReference type="Proteomes" id="UP000594454">
    <property type="component" value="Chromosome 6"/>
</dbReference>
<dbReference type="InterPro" id="IPR031756">
    <property type="entry name" value="BGBP_N"/>
</dbReference>
<proteinExistence type="predicted"/>
<accession>A0A7R8V531</accession>
<feature type="chain" id="PRO_5031326206" description="CBM39 domain-containing protein" evidence="1">
    <location>
        <begin position="23"/>
        <end position="117"/>
    </location>
</feature>
<dbReference type="AlphaFoldDB" id="A0A7R8V531"/>
<organism evidence="3 4">
    <name type="scientific">Hermetia illucens</name>
    <name type="common">Black soldier fly</name>
    <dbReference type="NCBI Taxonomy" id="343691"/>
    <lineage>
        <taxon>Eukaryota</taxon>
        <taxon>Metazoa</taxon>
        <taxon>Ecdysozoa</taxon>
        <taxon>Arthropoda</taxon>
        <taxon>Hexapoda</taxon>
        <taxon>Insecta</taxon>
        <taxon>Pterygota</taxon>
        <taxon>Neoptera</taxon>
        <taxon>Endopterygota</taxon>
        <taxon>Diptera</taxon>
        <taxon>Brachycera</taxon>
        <taxon>Stratiomyomorpha</taxon>
        <taxon>Stratiomyidae</taxon>
        <taxon>Hermetiinae</taxon>
        <taxon>Hermetia</taxon>
    </lineage>
</organism>
<sequence>MSLKIFLFACMVFALTLNEVVSQAPPAEFRVKQPRGFEVSIPADPDIELFAFHGKLNEPMDGLEAGMWSADITRRKNGRFTFTDRATKLKRGDVIYFWTYVLRDGRGFRQDNGEFHV</sequence>
<feature type="signal peptide" evidence="1">
    <location>
        <begin position="1"/>
        <end position="22"/>
    </location>
</feature>
<dbReference type="InParanoid" id="A0A7R8V531"/>
<dbReference type="Pfam" id="PF15886">
    <property type="entry name" value="CBM39"/>
    <property type="match status" value="1"/>
</dbReference>
<keyword evidence="1" id="KW-0732">Signal</keyword>
<evidence type="ECO:0000313" key="4">
    <source>
        <dbReference type="Proteomes" id="UP000594454"/>
    </source>
</evidence>
<dbReference type="PROSITE" id="PS51969">
    <property type="entry name" value="CBM39"/>
    <property type="match status" value="1"/>
</dbReference>
<dbReference type="InterPro" id="IPR043030">
    <property type="entry name" value="BGBP_N_sf"/>
</dbReference>
<keyword evidence="4" id="KW-1185">Reference proteome</keyword>
<evidence type="ECO:0000259" key="2">
    <source>
        <dbReference type="PROSITE" id="PS51969"/>
    </source>
</evidence>
<name>A0A7R8V531_HERIL</name>
<dbReference type="Gene3D" id="2.60.40.2140">
    <property type="entry name" value="Beta-1,3-glucan-recognition protein, N-terminal domain"/>
    <property type="match status" value="1"/>
</dbReference>
<evidence type="ECO:0000256" key="1">
    <source>
        <dbReference type="SAM" id="SignalP"/>
    </source>
</evidence>
<dbReference type="OrthoDB" id="4781at2759"/>
<dbReference type="OMA" id="FHVNINE"/>
<reference evidence="3 4" key="1">
    <citation type="submission" date="2020-11" db="EMBL/GenBank/DDBJ databases">
        <authorList>
            <person name="Wallbank WR R."/>
            <person name="Pardo Diaz C."/>
            <person name="Kozak K."/>
            <person name="Martin S."/>
            <person name="Jiggins C."/>
            <person name="Moest M."/>
            <person name="Warren A I."/>
            <person name="Generalovic N T."/>
            <person name="Byers J.R.P. K."/>
            <person name="Montejo-Kovacevich G."/>
            <person name="Yen C E."/>
        </authorList>
    </citation>
    <scope>NUCLEOTIDE SEQUENCE [LARGE SCALE GENOMIC DNA]</scope>
</reference>
<feature type="domain" description="CBM39" evidence="2">
    <location>
        <begin position="22"/>
        <end position="117"/>
    </location>
</feature>
<protein>
    <recommendedName>
        <fullName evidence="2">CBM39 domain-containing protein</fullName>
    </recommendedName>
</protein>
<gene>
    <name evidence="3" type="ORF">HERILL_LOCUS14634</name>
</gene>
<evidence type="ECO:0000313" key="3">
    <source>
        <dbReference type="EMBL" id="CAD7092257.1"/>
    </source>
</evidence>
<dbReference type="GO" id="GO:0030246">
    <property type="term" value="F:carbohydrate binding"/>
    <property type="evidence" value="ECO:0007669"/>
    <property type="project" value="InterPro"/>
</dbReference>